<evidence type="ECO:0008006" key="3">
    <source>
        <dbReference type="Google" id="ProtNLM"/>
    </source>
</evidence>
<accession>A0A7V2T1S2</accession>
<reference evidence="2" key="1">
    <citation type="journal article" date="2020" name="mSystems">
        <title>Genome- and Community-Level Interaction Insights into Carbon Utilization and Element Cycling Functions of Hydrothermarchaeota in Hydrothermal Sediment.</title>
        <authorList>
            <person name="Zhou Z."/>
            <person name="Liu Y."/>
            <person name="Xu W."/>
            <person name="Pan J."/>
            <person name="Luo Z.H."/>
            <person name="Li M."/>
        </authorList>
    </citation>
    <scope>NUCLEOTIDE SEQUENCE [LARGE SCALE GENOMIC DNA]</scope>
    <source>
        <strain evidence="2">HyVt-493</strain>
    </source>
</reference>
<proteinExistence type="predicted"/>
<gene>
    <name evidence="2" type="ORF">ENJ51_12230</name>
</gene>
<sequence length="169" mass="20044">MINTYFKCFSVIMLLLTLTITSPAYAWQEVDTMNMCNQPVQVVRAYNGGAKGWVNRDNFTASQKHAYARNCPQVRAPKKVYHKKKVYRKVKRAKRRSKTCRACYKKGYKEGYRAAHKKHKRHYRKTHSKKVQRMRLHRGGYRNHAEEVADCKRVDWANRANHSKVIARW</sequence>
<organism evidence="2">
    <name type="scientific">Leucothrix mucor</name>
    <dbReference type="NCBI Taxonomy" id="45248"/>
    <lineage>
        <taxon>Bacteria</taxon>
        <taxon>Pseudomonadati</taxon>
        <taxon>Pseudomonadota</taxon>
        <taxon>Gammaproteobacteria</taxon>
        <taxon>Thiotrichales</taxon>
        <taxon>Thiotrichaceae</taxon>
        <taxon>Leucothrix</taxon>
    </lineage>
</organism>
<comment type="caution">
    <text evidence="2">The sequence shown here is derived from an EMBL/GenBank/DDBJ whole genome shotgun (WGS) entry which is preliminary data.</text>
</comment>
<feature type="signal peptide" evidence="1">
    <location>
        <begin position="1"/>
        <end position="26"/>
    </location>
</feature>
<feature type="chain" id="PRO_5030584558" description="HNH endonuclease" evidence="1">
    <location>
        <begin position="27"/>
        <end position="169"/>
    </location>
</feature>
<dbReference type="AlphaFoldDB" id="A0A7V2T1S2"/>
<keyword evidence="1" id="KW-0732">Signal</keyword>
<evidence type="ECO:0000313" key="2">
    <source>
        <dbReference type="EMBL" id="HFC93567.1"/>
    </source>
</evidence>
<dbReference type="EMBL" id="DRMS01000464">
    <property type="protein sequence ID" value="HFC93567.1"/>
    <property type="molecule type" value="Genomic_DNA"/>
</dbReference>
<evidence type="ECO:0000256" key="1">
    <source>
        <dbReference type="SAM" id="SignalP"/>
    </source>
</evidence>
<protein>
    <recommendedName>
        <fullName evidence="3">HNH endonuclease</fullName>
    </recommendedName>
</protein>
<dbReference type="Proteomes" id="UP000885750">
    <property type="component" value="Unassembled WGS sequence"/>
</dbReference>
<name>A0A7V2T1S2_LEUMU</name>